<organism evidence="7 8">
    <name type="scientific">Xylanimonas protaetiae</name>
    <dbReference type="NCBI Taxonomy" id="2509457"/>
    <lineage>
        <taxon>Bacteria</taxon>
        <taxon>Bacillati</taxon>
        <taxon>Actinomycetota</taxon>
        <taxon>Actinomycetes</taxon>
        <taxon>Micrococcales</taxon>
        <taxon>Promicromonosporaceae</taxon>
        <taxon>Xylanimonas</taxon>
    </lineage>
</organism>
<dbReference type="InterPro" id="IPR002491">
    <property type="entry name" value="ABC_transptr_periplasmic_BD"/>
</dbReference>
<protein>
    <submittedName>
        <fullName evidence="7">Siderophore ABC transporter substrate-binding protein</fullName>
    </submittedName>
</protein>
<dbReference type="InterPro" id="IPR051313">
    <property type="entry name" value="Bact_iron-sidero_bind"/>
</dbReference>
<sequence>MSQPRTALRRIATAVVPATLAALALSACSAEPGASPAPDAAAGAAEQIVVEHRQGTTTLDGVPETVFAFSWDVVAVLQALDVPVHGVPKRIVPPGFEDLAADPAVVDVGTLFEPDFETIAADPADLLIVAQRSAPMLGELSRIAPTIDLTIDATDNVTQSKATARQLGEIFGRQAEAEALVADLAASLEAVRAASADAGDALVVLTTGGNVTAFGPGGRFGIVHDALGFAPAAAITEDGRHGQAISFEFLLETDPAWLFVIDRDAAIQSGGEAARAVLDNEIVRRTQAYQNDRIVFVDTTSWYIAGTGVVGVQNLLDEVAGVLAADQA</sequence>
<dbReference type="OrthoDB" id="63946at2"/>
<dbReference type="Pfam" id="PF01497">
    <property type="entry name" value="Peripla_BP_2"/>
    <property type="match status" value="1"/>
</dbReference>
<dbReference type="InterPro" id="IPR033870">
    <property type="entry name" value="FatB"/>
</dbReference>
<feature type="domain" description="Fe/B12 periplasmic-binding" evidence="6">
    <location>
        <begin position="65"/>
        <end position="327"/>
    </location>
</feature>
<feature type="signal peptide" evidence="5">
    <location>
        <begin position="1"/>
        <end position="29"/>
    </location>
</feature>
<dbReference type="CDD" id="cd01140">
    <property type="entry name" value="FatB"/>
    <property type="match status" value="1"/>
</dbReference>
<dbReference type="KEGG" id="xya:ET471_16160"/>
<keyword evidence="8" id="KW-1185">Reference proteome</keyword>
<keyword evidence="3" id="KW-0813">Transport</keyword>
<reference evidence="7 8" key="1">
    <citation type="submission" date="2019-01" db="EMBL/GenBank/DDBJ databases">
        <title>Genome sequencing of strain FW10M-9.</title>
        <authorList>
            <person name="Heo J."/>
            <person name="Kim S.-J."/>
            <person name="Kim J.-S."/>
            <person name="Hong S.-B."/>
            <person name="Kwon S.-W."/>
        </authorList>
    </citation>
    <scope>NUCLEOTIDE SEQUENCE [LARGE SCALE GENOMIC DNA]</scope>
    <source>
        <strain evidence="7 8">FW10M-9</strain>
    </source>
</reference>
<name>A0A4P6F7B1_9MICO</name>
<dbReference type="Proteomes" id="UP000292118">
    <property type="component" value="Chromosome"/>
</dbReference>
<dbReference type="PANTHER" id="PTHR30532">
    <property type="entry name" value="IRON III DICITRATE-BINDING PERIPLASMIC PROTEIN"/>
    <property type="match status" value="1"/>
</dbReference>
<dbReference type="GO" id="GO:0030288">
    <property type="term" value="C:outer membrane-bounded periplasmic space"/>
    <property type="evidence" value="ECO:0007669"/>
    <property type="project" value="TreeGrafter"/>
</dbReference>
<proteinExistence type="inferred from homology"/>
<keyword evidence="4 5" id="KW-0732">Signal</keyword>
<dbReference type="GO" id="GO:1901678">
    <property type="term" value="P:iron coordination entity transport"/>
    <property type="evidence" value="ECO:0007669"/>
    <property type="project" value="UniProtKB-ARBA"/>
</dbReference>
<dbReference type="RefSeq" id="WP_129189999.1">
    <property type="nucleotide sequence ID" value="NZ_CP035493.1"/>
</dbReference>
<evidence type="ECO:0000259" key="6">
    <source>
        <dbReference type="PROSITE" id="PS50983"/>
    </source>
</evidence>
<dbReference type="EMBL" id="CP035493">
    <property type="protein sequence ID" value="QAY71375.1"/>
    <property type="molecule type" value="Genomic_DNA"/>
</dbReference>
<gene>
    <name evidence="7" type="ORF">ET471_16160</name>
</gene>
<dbReference type="SUPFAM" id="SSF53807">
    <property type="entry name" value="Helical backbone' metal receptor"/>
    <property type="match status" value="1"/>
</dbReference>
<evidence type="ECO:0000256" key="2">
    <source>
        <dbReference type="ARBA" id="ARBA00008814"/>
    </source>
</evidence>
<evidence type="ECO:0000256" key="5">
    <source>
        <dbReference type="SAM" id="SignalP"/>
    </source>
</evidence>
<evidence type="ECO:0000313" key="8">
    <source>
        <dbReference type="Proteomes" id="UP000292118"/>
    </source>
</evidence>
<comment type="subcellular location">
    <subcellularLocation>
        <location evidence="1">Cell envelope</location>
    </subcellularLocation>
</comment>
<comment type="similarity">
    <text evidence="2">Belongs to the bacterial solute-binding protein 8 family.</text>
</comment>
<evidence type="ECO:0000313" key="7">
    <source>
        <dbReference type="EMBL" id="QAY71375.1"/>
    </source>
</evidence>
<evidence type="ECO:0000256" key="4">
    <source>
        <dbReference type="ARBA" id="ARBA00022729"/>
    </source>
</evidence>
<accession>A0A4P6F7B1</accession>
<dbReference type="PANTHER" id="PTHR30532:SF28">
    <property type="entry name" value="PETROBACTIN-BINDING PROTEIN YCLQ"/>
    <property type="match status" value="1"/>
</dbReference>
<dbReference type="PROSITE" id="PS50983">
    <property type="entry name" value="FE_B12_PBP"/>
    <property type="match status" value="1"/>
</dbReference>
<evidence type="ECO:0000256" key="3">
    <source>
        <dbReference type="ARBA" id="ARBA00022448"/>
    </source>
</evidence>
<dbReference type="AlphaFoldDB" id="A0A4P6F7B1"/>
<dbReference type="PROSITE" id="PS51257">
    <property type="entry name" value="PROKAR_LIPOPROTEIN"/>
    <property type="match status" value="1"/>
</dbReference>
<feature type="chain" id="PRO_5020389756" evidence="5">
    <location>
        <begin position="30"/>
        <end position="328"/>
    </location>
</feature>
<dbReference type="Gene3D" id="3.40.50.1980">
    <property type="entry name" value="Nitrogenase molybdenum iron protein domain"/>
    <property type="match status" value="2"/>
</dbReference>
<evidence type="ECO:0000256" key="1">
    <source>
        <dbReference type="ARBA" id="ARBA00004196"/>
    </source>
</evidence>